<reference evidence="2" key="2">
    <citation type="submission" date="2023-01" db="EMBL/GenBank/DDBJ databases">
        <authorList>
            <person name="Petersen C."/>
        </authorList>
    </citation>
    <scope>NUCLEOTIDE SEQUENCE</scope>
    <source>
        <strain evidence="2">IBT 17514</strain>
    </source>
</reference>
<evidence type="ECO:0000256" key="1">
    <source>
        <dbReference type="SAM" id="MobiDB-lite"/>
    </source>
</evidence>
<name>A0AAD6HFX7_9EURO</name>
<feature type="compositionally biased region" description="Polar residues" evidence="1">
    <location>
        <begin position="160"/>
        <end position="188"/>
    </location>
</feature>
<reference evidence="2" key="1">
    <citation type="journal article" date="2023" name="IMA Fungus">
        <title>Comparative genomic study of the Penicillium genus elucidates a diverse pangenome and 15 lateral gene transfer events.</title>
        <authorList>
            <person name="Petersen C."/>
            <person name="Sorensen T."/>
            <person name="Nielsen M.R."/>
            <person name="Sondergaard T.E."/>
            <person name="Sorensen J.L."/>
            <person name="Fitzpatrick D.A."/>
            <person name="Frisvad J.C."/>
            <person name="Nielsen K.L."/>
        </authorList>
    </citation>
    <scope>NUCLEOTIDE SEQUENCE</scope>
    <source>
        <strain evidence="2">IBT 17514</strain>
    </source>
</reference>
<proteinExistence type="predicted"/>
<protein>
    <submittedName>
        <fullName evidence="2">Uncharacterized protein</fullName>
    </submittedName>
</protein>
<keyword evidence="3" id="KW-1185">Reference proteome</keyword>
<feature type="region of interest" description="Disordered" evidence="1">
    <location>
        <begin position="214"/>
        <end position="241"/>
    </location>
</feature>
<feature type="region of interest" description="Disordered" evidence="1">
    <location>
        <begin position="1"/>
        <end position="188"/>
    </location>
</feature>
<dbReference type="Proteomes" id="UP001215712">
    <property type="component" value="Unassembled WGS sequence"/>
</dbReference>
<evidence type="ECO:0000313" key="3">
    <source>
        <dbReference type="Proteomes" id="UP001215712"/>
    </source>
</evidence>
<feature type="compositionally biased region" description="Basic and acidic residues" evidence="1">
    <location>
        <begin position="13"/>
        <end position="30"/>
    </location>
</feature>
<feature type="compositionally biased region" description="Acidic residues" evidence="1">
    <location>
        <begin position="222"/>
        <end position="233"/>
    </location>
</feature>
<comment type="caution">
    <text evidence="2">The sequence shown here is derived from an EMBL/GenBank/DDBJ whole genome shotgun (WGS) entry which is preliminary data.</text>
</comment>
<accession>A0AAD6HFX7</accession>
<feature type="compositionally biased region" description="Basic and acidic residues" evidence="1">
    <location>
        <begin position="74"/>
        <end position="90"/>
    </location>
</feature>
<organism evidence="2 3">
    <name type="scientific">Penicillium malachiteum</name>
    <dbReference type="NCBI Taxonomy" id="1324776"/>
    <lineage>
        <taxon>Eukaryota</taxon>
        <taxon>Fungi</taxon>
        <taxon>Dikarya</taxon>
        <taxon>Ascomycota</taxon>
        <taxon>Pezizomycotina</taxon>
        <taxon>Eurotiomycetes</taxon>
        <taxon>Eurotiomycetidae</taxon>
        <taxon>Eurotiales</taxon>
        <taxon>Aspergillaceae</taxon>
        <taxon>Penicillium</taxon>
    </lineage>
</organism>
<dbReference type="AlphaFoldDB" id="A0AAD6HFX7"/>
<gene>
    <name evidence="2" type="ORF">N7493_009132</name>
</gene>
<sequence length="241" mass="26348">MLAERPASKKARRSSDDLYPIHHDASDNKRKLIYQHDPTKPNPFHGRDPVNSEPLSQIPEEPAPRSLPNPSKESSGKEYNKGKTPIREDPITSAQYGQTYEGPGAGSSIQDSRNPYPDLPPLSASVEDGLSRSRPTNNVVSDRSHEARISGQGDPITFEPSGQTLEDRPSSSTGPEISTTPRQRWYSTGLTGDENIYLHPADMRASIIAASRESFDNAQSSDDSDTCENETGLEDFAGQNA</sequence>
<dbReference type="EMBL" id="JAQJAN010000013">
    <property type="protein sequence ID" value="KAJ5712664.1"/>
    <property type="molecule type" value="Genomic_DNA"/>
</dbReference>
<evidence type="ECO:0000313" key="2">
    <source>
        <dbReference type="EMBL" id="KAJ5712664.1"/>
    </source>
</evidence>